<evidence type="ECO:0000313" key="2">
    <source>
        <dbReference type="EMBL" id="SMF93347.1"/>
    </source>
</evidence>
<evidence type="ECO:0000313" key="3">
    <source>
        <dbReference type="Proteomes" id="UP000192923"/>
    </source>
</evidence>
<keyword evidence="1" id="KW-1133">Transmembrane helix</keyword>
<keyword evidence="1" id="KW-0472">Membrane</keyword>
<proteinExistence type="predicted"/>
<dbReference type="EMBL" id="FXAM01000001">
    <property type="protein sequence ID" value="SMF93347.1"/>
    <property type="molecule type" value="Genomic_DNA"/>
</dbReference>
<evidence type="ECO:0000256" key="1">
    <source>
        <dbReference type="SAM" id="Phobius"/>
    </source>
</evidence>
<dbReference type="AlphaFoldDB" id="A0A1Y6CSS1"/>
<protein>
    <submittedName>
        <fullName evidence="2">Uncharacterized protein</fullName>
    </submittedName>
</protein>
<feature type="transmembrane region" description="Helical" evidence="1">
    <location>
        <begin position="12"/>
        <end position="32"/>
    </location>
</feature>
<organism evidence="2 3">
    <name type="scientific">Methylomagnum ishizawai</name>
    <dbReference type="NCBI Taxonomy" id="1760988"/>
    <lineage>
        <taxon>Bacteria</taxon>
        <taxon>Pseudomonadati</taxon>
        <taxon>Pseudomonadota</taxon>
        <taxon>Gammaproteobacteria</taxon>
        <taxon>Methylococcales</taxon>
        <taxon>Methylococcaceae</taxon>
        <taxon>Methylomagnum</taxon>
    </lineage>
</organism>
<reference evidence="2 3" key="1">
    <citation type="submission" date="2016-12" db="EMBL/GenBank/DDBJ databases">
        <authorList>
            <person name="Song W.-J."/>
            <person name="Kurnit D.M."/>
        </authorList>
    </citation>
    <scope>NUCLEOTIDE SEQUENCE [LARGE SCALE GENOMIC DNA]</scope>
    <source>
        <strain evidence="2 3">175</strain>
    </source>
</reference>
<keyword evidence="1" id="KW-0812">Transmembrane</keyword>
<dbReference type="Proteomes" id="UP000192923">
    <property type="component" value="Unassembled WGS sequence"/>
</dbReference>
<name>A0A1Y6CSS1_9GAMM</name>
<accession>A0A1Y6CSS1</accession>
<sequence>MKGAKNHIYGLDLIRFLAALMVSVYHLGFRALGFTQLCPQ</sequence>
<dbReference type="STRING" id="1760988.SAMN02949497_0625"/>
<keyword evidence="3" id="KW-1185">Reference proteome</keyword>
<gene>
    <name evidence="2" type="ORF">SAMN02949497_0625</name>
</gene>